<gene>
    <name evidence="1" type="ORF">QAD02_004030</name>
</gene>
<proteinExistence type="predicted"/>
<evidence type="ECO:0000313" key="2">
    <source>
        <dbReference type="Proteomes" id="UP001239111"/>
    </source>
</evidence>
<evidence type="ECO:0000313" key="1">
    <source>
        <dbReference type="EMBL" id="KAJ8672770.1"/>
    </source>
</evidence>
<comment type="caution">
    <text evidence="1">The sequence shown here is derived from an EMBL/GenBank/DDBJ whole genome shotgun (WGS) entry which is preliminary data.</text>
</comment>
<sequence length="292" mass="33770">MQRIKYRNLPAPSSNDDEIDYAATIYDALHSNSKMINRENICNQNAISLRRFTGDVNKESQECVEISDTERLKNLKNLRMTRNFTQFAGGENLSWTHIDRKNDDYTDNLSEKDFQIISYEEMLPIQLVENEKIVKNSSTFTHDLKTLALDAVYHPAVIEQGASCKEEQMNSSYEPTLDDWQVHENDHVSSGDDDEFLDIEISEVDDDEQIESNILNYGQNESMMDKLLCQEEYSASPQEHEYIDDGLDFVEERLRNIMIDLSDELKKVKDMEHRLSDRSSPSFSVITSAMIP</sequence>
<keyword evidence="2" id="KW-1185">Reference proteome</keyword>
<dbReference type="EMBL" id="CM056743">
    <property type="protein sequence ID" value="KAJ8672770.1"/>
    <property type="molecule type" value="Genomic_DNA"/>
</dbReference>
<protein>
    <submittedName>
        <fullName evidence="1">Uncharacterized protein</fullName>
    </submittedName>
</protein>
<reference evidence="1" key="1">
    <citation type="submission" date="2023-04" db="EMBL/GenBank/DDBJ databases">
        <title>A chromosome-level genome assembly of the parasitoid wasp Eretmocerus hayati.</title>
        <authorList>
            <person name="Zhong Y."/>
            <person name="Liu S."/>
            <person name="Liu Y."/>
        </authorList>
    </citation>
    <scope>NUCLEOTIDE SEQUENCE</scope>
    <source>
        <strain evidence="1">ZJU_SS_LIU_2023</strain>
    </source>
</reference>
<dbReference type="Proteomes" id="UP001239111">
    <property type="component" value="Chromosome 3"/>
</dbReference>
<organism evidence="1 2">
    <name type="scientific">Eretmocerus hayati</name>
    <dbReference type="NCBI Taxonomy" id="131215"/>
    <lineage>
        <taxon>Eukaryota</taxon>
        <taxon>Metazoa</taxon>
        <taxon>Ecdysozoa</taxon>
        <taxon>Arthropoda</taxon>
        <taxon>Hexapoda</taxon>
        <taxon>Insecta</taxon>
        <taxon>Pterygota</taxon>
        <taxon>Neoptera</taxon>
        <taxon>Endopterygota</taxon>
        <taxon>Hymenoptera</taxon>
        <taxon>Apocrita</taxon>
        <taxon>Proctotrupomorpha</taxon>
        <taxon>Chalcidoidea</taxon>
        <taxon>Aphelinidae</taxon>
        <taxon>Aphelininae</taxon>
        <taxon>Eretmocerus</taxon>
    </lineage>
</organism>
<accession>A0ACC2NNK0</accession>
<name>A0ACC2NNK0_9HYME</name>